<proteinExistence type="predicted"/>
<dbReference type="Gene3D" id="1.20.960.40">
    <property type="match status" value="1"/>
</dbReference>
<dbReference type="RefSeq" id="XP_034252050.1">
    <property type="nucleotide sequence ID" value="XM_034396159.1"/>
</dbReference>
<dbReference type="GeneID" id="117651804"/>
<keyword evidence="1" id="KW-1185">Reference proteome</keyword>
<gene>
    <name evidence="2" type="primary">LOC117651804</name>
</gene>
<accession>A0A6P9A3L3</accession>
<dbReference type="InParanoid" id="A0A6P9A3L3"/>
<dbReference type="PROSITE" id="PS50896">
    <property type="entry name" value="LISH"/>
    <property type="match status" value="1"/>
</dbReference>
<evidence type="ECO:0000313" key="2">
    <source>
        <dbReference type="RefSeq" id="XP_034252050.1"/>
    </source>
</evidence>
<name>A0A6P9A3L3_THRPL</name>
<dbReference type="InterPro" id="IPR006594">
    <property type="entry name" value="LisH"/>
</dbReference>
<dbReference type="Proteomes" id="UP000515158">
    <property type="component" value="Unplaced"/>
</dbReference>
<organism evidence="2">
    <name type="scientific">Thrips palmi</name>
    <name type="common">Melon thrips</name>
    <dbReference type="NCBI Taxonomy" id="161013"/>
    <lineage>
        <taxon>Eukaryota</taxon>
        <taxon>Metazoa</taxon>
        <taxon>Ecdysozoa</taxon>
        <taxon>Arthropoda</taxon>
        <taxon>Hexapoda</taxon>
        <taxon>Insecta</taxon>
        <taxon>Pterygota</taxon>
        <taxon>Neoptera</taxon>
        <taxon>Paraneoptera</taxon>
        <taxon>Thysanoptera</taxon>
        <taxon>Terebrantia</taxon>
        <taxon>Thripoidea</taxon>
        <taxon>Thripidae</taxon>
        <taxon>Thrips</taxon>
    </lineage>
</organism>
<dbReference type="AlphaFoldDB" id="A0A6P9A3L3"/>
<dbReference type="OrthoDB" id="5970631at2759"/>
<protein>
    <submittedName>
        <fullName evidence="2">LisH domain-containing protein FOPNL-like isoform X1</fullName>
    </submittedName>
</protein>
<dbReference type="KEGG" id="tpal:117651804"/>
<evidence type="ECO:0000313" key="1">
    <source>
        <dbReference type="Proteomes" id="UP000515158"/>
    </source>
</evidence>
<sequence length="132" mass="14372">MSTTCHFSFFGNPAMTSSNDLAKAMKCVLDDKGDLSEVRAQLEEQMVSGQNNAITTRFSKPTMPPEIILANHLIRQYLESVGLHKTASVLCTESGLPGSPVPEEVFKSTMSSVPQSGEKPLLQNMIDKILNS</sequence>
<reference evidence="2" key="1">
    <citation type="submission" date="2025-08" db="UniProtKB">
        <authorList>
            <consortium name="RefSeq"/>
        </authorList>
    </citation>
    <scope>IDENTIFICATION</scope>
    <source>
        <tissue evidence="2">Total insect</tissue>
    </source>
</reference>